<feature type="transmembrane region" description="Helical" evidence="2">
    <location>
        <begin position="192"/>
        <end position="215"/>
    </location>
</feature>
<feature type="region of interest" description="Disordered" evidence="1">
    <location>
        <begin position="393"/>
        <end position="415"/>
    </location>
</feature>
<keyword evidence="2" id="KW-0812">Transmembrane</keyword>
<keyword evidence="4" id="KW-1185">Reference proteome</keyword>
<gene>
    <name evidence="3" type="ORF">G1C94_0332</name>
</gene>
<keyword evidence="2" id="KW-0472">Membrane</keyword>
<feature type="transmembrane region" description="Helical" evidence="2">
    <location>
        <begin position="20"/>
        <end position="42"/>
    </location>
</feature>
<dbReference type="Proteomes" id="UP000553756">
    <property type="component" value="Unassembled WGS sequence"/>
</dbReference>
<dbReference type="EMBL" id="JAAIIJ010000003">
    <property type="protein sequence ID" value="NMN01711.1"/>
    <property type="molecule type" value="Genomic_DNA"/>
</dbReference>
<feature type="transmembrane region" description="Helical" evidence="2">
    <location>
        <begin position="253"/>
        <end position="278"/>
    </location>
</feature>
<feature type="transmembrane region" description="Helical" evidence="2">
    <location>
        <begin position="134"/>
        <end position="154"/>
    </location>
</feature>
<dbReference type="PANTHER" id="PTHR40076">
    <property type="entry name" value="MEMBRANE PROTEIN-RELATED"/>
    <property type="match status" value="1"/>
</dbReference>
<dbReference type="Pfam" id="PF06161">
    <property type="entry name" value="DUF975"/>
    <property type="match status" value="1"/>
</dbReference>
<keyword evidence="2" id="KW-1133">Transmembrane helix</keyword>
<protein>
    <submittedName>
        <fullName evidence="3">ABC-transporter type IV</fullName>
    </submittedName>
</protein>
<reference evidence="3 4" key="1">
    <citation type="submission" date="2020-02" db="EMBL/GenBank/DDBJ databases">
        <title>Characterization of phylogenetic diversity of novel bifidobacterial species isolated in Czech ZOOs.</title>
        <authorList>
            <person name="Lugli G.A."/>
            <person name="Vera N.B."/>
            <person name="Ventura M."/>
        </authorList>
    </citation>
    <scope>NUCLEOTIDE SEQUENCE [LARGE SCALE GENOMIC DNA]</scope>
    <source>
        <strain evidence="3 4">DSM 109963</strain>
    </source>
</reference>
<name>A0ABX1SV60_9BIFI</name>
<evidence type="ECO:0000313" key="4">
    <source>
        <dbReference type="Proteomes" id="UP000553756"/>
    </source>
</evidence>
<dbReference type="RefSeq" id="WP_172144076.1">
    <property type="nucleotide sequence ID" value="NZ_JAAIIJ010000003.1"/>
</dbReference>
<feature type="transmembrane region" description="Helical" evidence="2">
    <location>
        <begin position="462"/>
        <end position="480"/>
    </location>
</feature>
<dbReference type="PANTHER" id="PTHR40076:SF1">
    <property type="entry name" value="MEMBRANE PROTEIN"/>
    <property type="match status" value="1"/>
</dbReference>
<feature type="transmembrane region" description="Helical" evidence="2">
    <location>
        <begin position="426"/>
        <end position="450"/>
    </location>
</feature>
<feature type="transmembrane region" description="Helical" evidence="2">
    <location>
        <begin position="565"/>
        <end position="583"/>
    </location>
</feature>
<dbReference type="Pfam" id="PF06541">
    <property type="entry name" value="ABC_trans_CmpB"/>
    <property type="match status" value="1"/>
</dbReference>
<comment type="caution">
    <text evidence="3">The sequence shown here is derived from an EMBL/GenBank/DDBJ whole genome shotgun (WGS) entry which is preliminary data.</text>
</comment>
<sequence>MNRKVLKELAKTTAERHYWLLVVLCLFAAFLGAEYTSAMWAVNYSTSPSSIATADADDSASTTSVTSMDWANVVMDVLFGDTTSSQAPGAAQETNPMLGRSRGVFAGVVNTVSNGSILRSVAEAVHSIVHSRGASVAVAVLLSLAVYLFVWLFIRETYLVVSRRMVLEARVYEQVPMRHMMFPIRTRQWPRIAWTMFVENVFLTLWWLTIVGGIIKSFSYRLVPYIIAENPSMKACDAITLSRRMMKGHKWEAFVALLSFLGWNLLAWLTLGMSGIFYSNGYQAAFWAEYYTYLRALAKQQNIEGAQQLNDEYLFTTPSPELLASTYADVAEHISEVDASGTTVSKPTGFAGFLCEWLGIRLTHSQQVTDWETYKANMTALRAARAVLDGKTYPNRLAPNQRQHPNQRKRKPNSGSLLDAMRSYSVLNLTMMFFIFCFIGWLWEVALAFITEGHFVNRGTLHGPWLPIYGMGGIIILVVLKKLRDKPLLEFVAAVVLCGALEYYISWYLEMTHGQRWWDYTGYFLNLNGRICAEGLLTFGLGGLAIVYLLAPALDQLLNRANRKILAVVAIALVVVYVGDQIYSGQHPNAGHGITDYKDETTSQTK</sequence>
<proteinExistence type="predicted"/>
<dbReference type="InterPro" id="IPR010540">
    <property type="entry name" value="CmpB_TMEM229"/>
</dbReference>
<accession>A0ABX1SV60</accession>
<feature type="transmembrane region" description="Helical" evidence="2">
    <location>
        <begin position="527"/>
        <end position="553"/>
    </location>
</feature>
<evidence type="ECO:0000256" key="1">
    <source>
        <dbReference type="SAM" id="MobiDB-lite"/>
    </source>
</evidence>
<feature type="transmembrane region" description="Helical" evidence="2">
    <location>
        <begin position="487"/>
        <end position="507"/>
    </location>
</feature>
<organism evidence="3 4">
    <name type="scientific">Bifidobacterium panos</name>
    <dbReference type="NCBI Taxonomy" id="2675321"/>
    <lineage>
        <taxon>Bacteria</taxon>
        <taxon>Bacillati</taxon>
        <taxon>Actinomycetota</taxon>
        <taxon>Actinomycetes</taxon>
        <taxon>Bifidobacteriales</taxon>
        <taxon>Bifidobacteriaceae</taxon>
        <taxon>Bifidobacterium</taxon>
    </lineage>
</organism>
<dbReference type="InterPro" id="IPR010380">
    <property type="entry name" value="DUF975"/>
</dbReference>
<evidence type="ECO:0000313" key="3">
    <source>
        <dbReference type="EMBL" id="NMN01711.1"/>
    </source>
</evidence>
<evidence type="ECO:0000256" key="2">
    <source>
        <dbReference type="SAM" id="Phobius"/>
    </source>
</evidence>